<dbReference type="AlphaFoldDB" id="A0A397PKI6"/>
<gene>
    <name evidence="5" type="ORF">BXY53_2229</name>
</gene>
<dbReference type="Proteomes" id="UP000266273">
    <property type="component" value="Unassembled WGS sequence"/>
</dbReference>
<accession>A0A397PKI6</accession>
<dbReference type="Pfam" id="PF00392">
    <property type="entry name" value="GntR"/>
    <property type="match status" value="1"/>
</dbReference>
<name>A0A397PKI6_9HYPH</name>
<dbReference type="GO" id="GO:0003700">
    <property type="term" value="F:DNA-binding transcription factor activity"/>
    <property type="evidence" value="ECO:0007669"/>
    <property type="project" value="InterPro"/>
</dbReference>
<dbReference type="InterPro" id="IPR036390">
    <property type="entry name" value="WH_DNA-bd_sf"/>
</dbReference>
<dbReference type="OrthoDB" id="8114900at2"/>
<protein>
    <submittedName>
        <fullName evidence="5">DNA-binding GntR family transcriptional regulator</fullName>
    </submittedName>
</protein>
<keyword evidence="1" id="KW-0805">Transcription regulation</keyword>
<dbReference type="InterPro" id="IPR036388">
    <property type="entry name" value="WH-like_DNA-bd_sf"/>
</dbReference>
<organism evidence="5 6">
    <name type="scientific">Dichotomicrobium thermohalophilum</name>
    <dbReference type="NCBI Taxonomy" id="933063"/>
    <lineage>
        <taxon>Bacteria</taxon>
        <taxon>Pseudomonadati</taxon>
        <taxon>Pseudomonadota</taxon>
        <taxon>Alphaproteobacteria</taxon>
        <taxon>Hyphomicrobiales</taxon>
        <taxon>Hyphomicrobiaceae</taxon>
        <taxon>Dichotomicrobium</taxon>
    </lineage>
</organism>
<keyword evidence="2 5" id="KW-0238">DNA-binding</keyword>
<dbReference type="InterPro" id="IPR011711">
    <property type="entry name" value="GntR_C"/>
</dbReference>
<evidence type="ECO:0000313" key="6">
    <source>
        <dbReference type="Proteomes" id="UP000266273"/>
    </source>
</evidence>
<dbReference type="InterPro" id="IPR008920">
    <property type="entry name" value="TF_FadR/GntR_C"/>
</dbReference>
<dbReference type="EMBL" id="QXDF01000002">
    <property type="protein sequence ID" value="RIA47667.1"/>
    <property type="molecule type" value="Genomic_DNA"/>
</dbReference>
<dbReference type="PRINTS" id="PR00035">
    <property type="entry name" value="HTHGNTR"/>
</dbReference>
<sequence>MSETEGAVSGPSTEGATLTEVAYREIEERIVTLRLLPGEVLSEARLVSTLGIGRTPIREALQRLAREGLVVIMPRRGVVVSEINVKKQLELLLVRRELERLMARLAARRATNEEREHFARIAADMRESADANDDVMFMRLDGELNHLLSETCRNAYAQGAMSLMQGLSRRFWYVHYKQVLDLPKCASLHADLADAIASADEEAAALASDRLIDYLETFTRASLDAPPQIQGAKVSPS</sequence>
<dbReference type="SMART" id="SM00345">
    <property type="entry name" value="HTH_GNTR"/>
    <property type="match status" value="1"/>
</dbReference>
<dbReference type="Gene3D" id="1.10.10.10">
    <property type="entry name" value="Winged helix-like DNA-binding domain superfamily/Winged helix DNA-binding domain"/>
    <property type="match status" value="1"/>
</dbReference>
<dbReference type="CDD" id="cd07377">
    <property type="entry name" value="WHTH_GntR"/>
    <property type="match status" value="1"/>
</dbReference>
<dbReference type="PANTHER" id="PTHR43537">
    <property type="entry name" value="TRANSCRIPTIONAL REGULATOR, GNTR FAMILY"/>
    <property type="match status" value="1"/>
</dbReference>
<dbReference type="InterPro" id="IPR000524">
    <property type="entry name" value="Tscrpt_reg_HTH_GntR"/>
</dbReference>
<keyword evidence="6" id="KW-1185">Reference proteome</keyword>
<dbReference type="SMART" id="SM00895">
    <property type="entry name" value="FCD"/>
    <property type="match status" value="1"/>
</dbReference>
<dbReference type="RefSeq" id="WP_119062034.1">
    <property type="nucleotide sequence ID" value="NZ_QXDF01000002.1"/>
</dbReference>
<proteinExistence type="predicted"/>
<evidence type="ECO:0000256" key="1">
    <source>
        <dbReference type="ARBA" id="ARBA00023015"/>
    </source>
</evidence>
<keyword evidence="3" id="KW-0804">Transcription</keyword>
<evidence type="ECO:0000313" key="5">
    <source>
        <dbReference type="EMBL" id="RIA47667.1"/>
    </source>
</evidence>
<dbReference type="PANTHER" id="PTHR43537:SF45">
    <property type="entry name" value="GNTR FAMILY REGULATORY PROTEIN"/>
    <property type="match status" value="1"/>
</dbReference>
<dbReference type="GO" id="GO:0003677">
    <property type="term" value="F:DNA binding"/>
    <property type="evidence" value="ECO:0007669"/>
    <property type="project" value="UniProtKB-KW"/>
</dbReference>
<evidence type="ECO:0000259" key="4">
    <source>
        <dbReference type="PROSITE" id="PS50949"/>
    </source>
</evidence>
<reference evidence="5 6" key="1">
    <citation type="submission" date="2018-08" db="EMBL/GenBank/DDBJ databases">
        <title>Genomic Encyclopedia of Archaeal and Bacterial Type Strains, Phase II (KMG-II): from individual species to whole genera.</title>
        <authorList>
            <person name="Goeker M."/>
        </authorList>
    </citation>
    <scope>NUCLEOTIDE SEQUENCE [LARGE SCALE GENOMIC DNA]</scope>
    <source>
        <strain evidence="5 6">DSM 5002</strain>
    </source>
</reference>
<dbReference type="Pfam" id="PF07729">
    <property type="entry name" value="FCD"/>
    <property type="match status" value="1"/>
</dbReference>
<dbReference type="SUPFAM" id="SSF48008">
    <property type="entry name" value="GntR ligand-binding domain-like"/>
    <property type="match status" value="1"/>
</dbReference>
<dbReference type="PROSITE" id="PS50949">
    <property type="entry name" value="HTH_GNTR"/>
    <property type="match status" value="1"/>
</dbReference>
<evidence type="ECO:0000256" key="3">
    <source>
        <dbReference type="ARBA" id="ARBA00023163"/>
    </source>
</evidence>
<evidence type="ECO:0000256" key="2">
    <source>
        <dbReference type="ARBA" id="ARBA00023125"/>
    </source>
</evidence>
<dbReference type="SUPFAM" id="SSF46785">
    <property type="entry name" value="Winged helix' DNA-binding domain"/>
    <property type="match status" value="1"/>
</dbReference>
<feature type="domain" description="HTH gntR-type" evidence="4">
    <location>
        <begin position="16"/>
        <end position="83"/>
    </location>
</feature>
<comment type="caution">
    <text evidence="5">The sequence shown here is derived from an EMBL/GenBank/DDBJ whole genome shotgun (WGS) entry which is preliminary data.</text>
</comment>
<dbReference type="Gene3D" id="1.20.120.530">
    <property type="entry name" value="GntR ligand-binding domain-like"/>
    <property type="match status" value="1"/>
</dbReference>